<keyword evidence="3" id="KW-1185">Reference proteome</keyword>
<evidence type="ECO:0000313" key="3">
    <source>
        <dbReference type="Proteomes" id="UP001479436"/>
    </source>
</evidence>
<evidence type="ECO:0000256" key="1">
    <source>
        <dbReference type="SAM" id="SignalP"/>
    </source>
</evidence>
<dbReference type="Proteomes" id="UP001479436">
    <property type="component" value="Unassembled WGS sequence"/>
</dbReference>
<keyword evidence="1" id="KW-0732">Signal</keyword>
<feature type="signal peptide" evidence="1">
    <location>
        <begin position="1"/>
        <end position="20"/>
    </location>
</feature>
<protein>
    <submittedName>
        <fullName evidence="2">Uncharacterized protein</fullName>
    </submittedName>
</protein>
<proteinExistence type="predicted"/>
<feature type="chain" id="PRO_5045319441" evidence="1">
    <location>
        <begin position="21"/>
        <end position="60"/>
    </location>
</feature>
<reference evidence="2 3" key="1">
    <citation type="submission" date="2023-04" db="EMBL/GenBank/DDBJ databases">
        <title>Genome of Basidiobolus ranarum AG-B5.</title>
        <authorList>
            <person name="Stajich J.E."/>
            <person name="Carter-House D."/>
            <person name="Gryganskyi A."/>
        </authorList>
    </citation>
    <scope>NUCLEOTIDE SEQUENCE [LARGE SCALE GENOMIC DNA]</scope>
    <source>
        <strain evidence="2 3">AG-B5</strain>
    </source>
</reference>
<evidence type="ECO:0000313" key="2">
    <source>
        <dbReference type="EMBL" id="KAK9761782.1"/>
    </source>
</evidence>
<gene>
    <name evidence="2" type="ORF">K7432_013067</name>
</gene>
<accession>A0ABR2WJW2</accession>
<sequence length="60" mass="6592">MSLKFVASIFLIALINMSYGQSNSDPIAEEPEFVTQMSTQYVTLSQLRPAPQPTGPAYPN</sequence>
<dbReference type="EMBL" id="JASJQH010001223">
    <property type="protein sequence ID" value="KAK9761782.1"/>
    <property type="molecule type" value="Genomic_DNA"/>
</dbReference>
<name>A0ABR2WJW2_9FUNG</name>
<organism evidence="2 3">
    <name type="scientific">Basidiobolus ranarum</name>
    <dbReference type="NCBI Taxonomy" id="34480"/>
    <lineage>
        <taxon>Eukaryota</taxon>
        <taxon>Fungi</taxon>
        <taxon>Fungi incertae sedis</taxon>
        <taxon>Zoopagomycota</taxon>
        <taxon>Entomophthoromycotina</taxon>
        <taxon>Basidiobolomycetes</taxon>
        <taxon>Basidiobolales</taxon>
        <taxon>Basidiobolaceae</taxon>
        <taxon>Basidiobolus</taxon>
    </lineage>
</organism>
<comment type="caution">
    <text evidence="2">The sequence shown here is derived from an EMBL/GenBank/DDBJ whole genome shotgun (WGS) entry which is preliminary data.</text>
</comment>